<proteinExistence type="inferred from homology"/>
<dbReference type="NCBIfam" id="TIGR01128">
    <property type="entry name" value="holA"/>
    <property type="match status" value="1"/>
</dbReference>
<evidence type="ECO:0000256" key="7">
    <source>
        <dbReference type="ARBA" id="ARBA00034754"/>
    </source>
</evidence>
<evidence type="ECO:0000256" key="4">
    <source>
        <dbReference type="ARBA" id="ARBA00022695"/>
    </source>
</evidence>
<keyword evidence="6" id="KW-0239">DNA-directed DNA polymerase</keyword>
<dbReference type="InterPro" id="IPR027417">
    <property type="entry name" value="P-loop_NTPase"/>
</dbReference>
<dbReference type="GO" id="GO:0006261">
    <property type="term" value="P:DNA-templated DNA replication"/>
    <property type="evidence" value="ECO:0007669"/>
    <property type="project" value="TreeGrafter"/>
</dbReference>
<evidence type="ECO:0000259" key="9">
    <source>
        <dbReference type="Pfam" id="PF06144"/>
    </source>
</evidence>
<keyword evidence="4" id="KW-0548">Nucleotidyltransferase</keyword>
<dbReference type="SUPFAM" id="SSF52540">
    <property type="entry name" value="P-loop containing nucleoside triphosphate hydrolases"/>
    <property type="match status" value="1"/>
</dbReference>
<gene>
    <name evidence="11" type="ORF">A2746_01985</name>
</gene>
<dbReference type="Proteomes" id="UP000177419">
    <property type="component" value="Unassembled WGS sequence"/>
</dbReference>
<organism evidence="11 12">
    <name type="scientific">Candidatus Yanofskybacteria bacterium RIFCSPHIGHO2_01_FULL_44_22</name>
    <dbReference type="NCBI Taxonomy" id="1802669"/>
    <lineage>
        <taxon>Bacteria</taxon>
        <taxon>Candidatus Yanofskyibacteriota</taxon>
    </lineage>
</organism>
<dbReference type="Pfam" id="PF21694">
    <property type="entry name" value="DNA_pol3_delta_C"/>
    <property type="match status" value="1"/>
</dbReference>
<evidence type="ECO:0000256" key="6">
    <source>
        <dbReference type="ARBA" id="ARBA00022932"/>
    </source>
</evidence>
<evidence type="ECO:0000256" key="5">
    <source>
        <dbReference type="ARBA" id="ARBA00022705"/>
    </source>
</evidence>
<dbReference type="Gene3D" id="1.10.8.60">
    <property type="match status" value="1"/>
</dbReference>
<evidence type="ECO:0000256" key="8">
    <source>
        <dbReference type="ARBA" id="ARBA00049244"/>
    </source>
</evidence>
<dbReference type="EC" id="2.7.7.7" evidence="1"/>
<dbReference type="SUPFAM" id="SSF48019">
    <property type="entry name" value="post-AAA+ oligomerization domain-like"/>
    <property type="match status" value="1"/>
</dbReference>
<comment type="similarity">
    <text evidence="7">Belongs to the DNA polymerase HolA subunit family.</text>
</comment>
<dbReference type="GO" id="GO:0003887">
    <property type="term" value="F:DNA-directed DNA polymerase activity"/>
    <property type="evidence" value="ECO:0007669"/>
    <property type="project" value="UniProtKB-KW"/>
</dbReference>
<evidence type="ECO:0000256" key="1">
    <source>
        <dbReference type="ARBA" id="ARBA00012417"/>
    </source>
</evidence>
<feature type="domain" description="DNA polymerase III delta subunit-like C-terminal" evidence="10">
    <location>
        <begin position="207"/>
        <end position="312"/>
    </location>
</feature>
<dbReference type="STRING" id="1802669.A2746_01985"/>
<protein>
    <recommendedName>
        <fullName evidence="2">DNA polymerase III subunit delta</fullName>
        <ecNumber evidence="1">2.7.7.7</ecNumber>
    </recommendedName>
</protein>
<dbReference type="GO" id="GO:0009360">
    <property type="term" value="C:DNA polymerase III complex"/>
    <property type="evidence" value="ECO:0007669"/>
    <property type="project" value="InterPro"/>
</dbReference>
<evidence type="ECO:0000256" key="2">
    <source>
        <dbReference type="ARBA" id="ARBA00017703"/>
    </source>
</evidence>
<feature type="domain" description="DNA polymerase III delta N-terminal" evidence="9">
    <location>
        <begin position="4"/>
        <end position="128"/>
    </location>
</feature>
<dbReference type="Pfam" id="PF06144">
    <property type="entry name" value="DNA_pol3_delta"/>
    <property type="match status" value="1"/>
</dbReference>
<reference evidence="11 12" key="1">
    <citation type="journal article" date="2016" name="Nat. Commun.">
        <title>Thousands of microbial genomes shed light on interconnected biogeochemical processes in an aquifer system.</title>
        <authorList>
            <person name="Anantharaman K."/>
            <person name="Brown C.T."/>
            <person name="Hug L.A."/>
            <person name="Sharon I."/>
            <person name="Castelle C.J."/>
            <person name="Probst A.J."/>
            <person name="Thomas B.C."/>
            <person name="Singh A."/>
            <person name="Wilkins M.J."/>
            <person name="Karaoz U."/>
            <person name="Brodie E.L."/>
            <person name="Williams K.H."/>
            <person name="Hubbard S.S."/>
            <person name="Banfield J.F."/>
        </authorList>
    </citation>
    <scope>NUCLEOTIDE SEQUENCE [LARGE SCALE GENOMIC DNA]</scope>
</reference>
<accession>A0A1F8EY47</accession>
<dbReference type="PANTHER" id="PTHR34388">
    <property type="entry name" value="DNA POLYMERASE III SUBUNIT DELTA"/>
    <property type="match status" value="1"/>
</dbReference>
<dbReference type="Gene3D" id="3.40.50.300">
    <property type="entry name" value="P-loop containing nucleotide triphosphate hydrolases"/>
    <property type="match status" value="1"/>
</dbReference>
<evidence type="ECO:0000313" key="12">
    <source>
        <dbReference type="Proteomes" id="UP000177419"/>
    </source>
</evidence>
<sequence length="325" mass="35605">MIIFLYGSDGYRLRKKSGEIIDSYQKKHQSGLNFFKFDCSQITLADLDKIKDAVRSGSFFDEIKLIVLKNILPARLPAGQIAGLLKDYELARDKKTVILATANAAQKDLAAADKSLFSLLAAEGNLVKEINILSGNRLENWVKEEFTARGCSIQPAALKKLADYSGGDSFSLAADIAKLANFAAGSGKKALTGEDVELLASKKINLNIFELIDAIAAKDKPKAFSVLYRELETGRDVNYIFAMVVGQFRNLLIIKDLAARSLSADSIAKKAGLHPFVVKKTLKILDKYDVQTLKTAYGKLLNADILQKEGRAALEDSLFGMVLSF</sequence>
<dbReference type="AlphaFoldDB" id="A0A1F8EY47"/>
<dbReference type="InterPro" id="IPR008921">
    <property type="entry name" value="DNA_pol3_clamp-load_cplx_C"/>
</dbReference>
<dbReference type="GO" id="GO:0003677">
    <property type="term" value="F:DNA binding"/>
    <property type="evidence" value="ECO:0007669"/>
    <property type="project" value="InterPro"/>
</dbReference>
<comment type="caution">
    <text evidence="11">The sequence shown here is derived from an EMBL/GenBank/DDBJ whole genome shotgun (WGS) entry which is preliminary data.</text>
</comment>
<dbReference type="EMBL" id="MGJJ01000006">
    <property type="protein sequence ID" value="OGN05795.1"/>
    <property type="molecule type" value="Genomic_DNA"/>
</dbReference>
<evidence type="ECO:0000256" key="3">
    <source>
        <dbReference type="ARBA" id="ARBA00022679"/>
    </source>
</evidence>
<dbReference type="InterPro" id="IPR010372">
    <property type="entry name" value="DNA_pol3_delta_N"/>
</dbReference>
<dbReference type="Gene3D" id="1.20.272.10">
    <property type="match status" value="1"/>
</dbReference>
<name>A0A1F8EY47_9BACT</name>
<comment type="catalytic activity">
    <reaction evidence="8">
        <text>DNA(n) + a 2'-deoxyribonucleoside 5'-triphosphate = DNA(n+1) + diphosphate</text>
        <dbReference type="Rhea" id="RHEA:22508"/>
        <dbReference type="Rhea" id="RHEA-COMP:17339"/>
        <dbReference type="Rhea" id="RHEA-COMP:17340"/>
        <dbReference type="ChEBI" id="CHEBI:33019"/>
        <dbReference type="ChEBI" id="CHEBI:61560"/>
        <dbReference type="ChEBI" id="CHEBI:173112"/>
        <dbReference type="EC" id="2.7.7.7"/>
    </reaction>
</comment>
<keyword evidence="3" id="KW-0808">Transferase</keyword>
<dbReference type="InterPro" id="IPR048466">
    <property type="entry name" value="DNA_pol3_delta-like_C"/>
</dbReference>
<evidence type="ECO:0000313" key="11">
    <source>
        <dbReference type="EMBL" id="OGN05795.1"/>
    </source>
</evidence>
<dbReference type="PANTHER" id="PTHR34388:SF1">
    <property type="entry name" value="DNA POLYMERASE III SUBUNIT DELTA"/>
    <property type="match status" value="1"/>
</dbReference>
<evidence type="ECO:0000259" key="10">
    <source>
        <dbReference type="Pfam" id="PF21694"/>
    </source>
</evidence>
<keyword evidence="5" id="KW-0235">DNA replication</keyword>
<dbReference type="InterPro" id="IPR005790">
    <property type="entry name" value="DNA_polIII_delta"/>
</dbReference>